<evidence type="ECO:0008006" key="4">
    <source>
        <dbReference type="Google" id="ProtNLM"/>
    </source>
</evidence>
<keyword evidence="1" id="KW-0812">Transmembrane</keyword>
<keyword evidence="1" id="KW-0472">Membrane</keyword>
<dbReference type="InterPro" id="IPR010865">
    <property type="entry name" value="DUF1499"/>
</dbReference>
<keyword evidence="3" id="KW-1185">Reference proteome</keyword>
<dbReference type="Pfam" id="PF07386">
    <property type="entry name" value="DUF1499"/>
    <property type="match status" value="1"/>
</dbReference>
<dbReference type="RefSeq" id="WP_073037883.1">
    <property type="nucleotide sequence ID" value="NZ_BMLR01000023.1"/>
</dbReference>
<dbReference type="OrthoDB" id="8479024at2"/>
<dbReference type="EMBL" id="FRBR01000024">
    <property type="protein sequence ID" value="SHM59697.1"/>
    <property type="molecule type" value="Genomic_DNA"/>
</dbReference>
<evidence type="ECO:0000313" key="2">
    <source>
        <dbReference type="EMBL" id="SHM59697.1"/>
    </source>
</evidence>
<feature type="transmembrane region" description="Helical" evidence="1">
    <location>
        <begin position="6"/>
        <end position="25"/>
    </location>
</feature>
<keyword evidence="1" id="KW-1133">Transmembrane helix</keyword>
<sequence>MKWLAIGLGVIGILAVGLSLYVRLAPSDPARWHRMPAAVTDRDVVGGAMRVTGAGEGGLKRLDDIIRATPRTRVLAGSVGEGMITYVTRSRVFGFPDYTTVRHAGRQLELYGRLRFGGSDLGMNAARLDGWLAAFAQRG</sequence>
<reference evidence="2 3" key="1">
    <citation type="submission" date="2016-11" db="EMBL/GenBank/DDBJ databases">
        <authorList>
            <person name="Jaros S."/>
            <person name="Januszkiewicz K."/>
            <person name="Wedrychowicz H."/>
        </authorList>
    </citation>
    <scope>NUCLEOTIDE SEQUENCE [LARGE SCALE GENOMIC DNA]</scope>
    <source>
        <strain evidence="2 3">DSM 29589</strain>
    </source>
</reference>
<dbReference type="STRING" id="337701.SAMN05444398_12422"/>
<gene>
    <name evidence="2" type="ORF">SAMN05444398_12422</name>
</gene>
<dbReference type="Proteomes" id="UP000183974">
    <property type="component" value="Unassembled WGS sequence"/>
</dbReference>
<evidence type="ECO:0000313" key="3">
    <source>
        <dbReference type="Proteomes" id="UP000183974"/>
    </source>
</evidence>
<evidence type="ECO:0000256" key="1">
    <source>
        <dbReference type="SAM" id="Phobius"/>
    </source>
</evidence>
<name>A0A1M7K4E5_9RHOB</name>
<organism evidence="2 3">
    <name type="scientific">Roseovarius pacificus</name>
    <dbReference type="NCBI Taxonomy" id="337701"/>
    <lineage>
        <taxon>Bacteria</taxon>
        <taxon>Pseudomonadati</taxon>
        <taxon>Pseudomonadota</taxon>
        <taxon>Alphaproteobacteria</taxon>
        <taxon>Rhodobacterales</taxon>
        <taxon>Roseobacteraceae</taxon>
        <taxon>Roseovarius</taxon>
    </lineage>
</organism>
<dbReference type="AlphaFoldDB" id="A0A1M7K4E5"/>
<accession>A0A1M7K4E5</accession>
<proteinExistence type="predicted"/>
<protein>
    <recommendedName>
        <fullName evidence="4">DUF1499 domain-containing protein</fullName>
    </recommendedName>
</protein>